<dbReference type="CDD" id="cd00303">
    <property type="entry name" value="retropepsin_like"/>
    <property type="match status" value="1"/>
</dbReference>
<dbReference type="EMBL" id="JAIQCV010000013">
    <property type="protein sequence ID" value="KAH1032919.1"/>
    <property type="molecule type" value="Genomic_DNA"/>
</dbReference>
<dbReference type="Pfam" id="PF13975">
    <property type="entry name" value="gag-asp_proteas"/>
    <property type="match status" value="1"/>
</dbReference>
<comment type="caution">
    <text evidence="1">The sequence shown here is derived from an EMBL/GenBank/DDBJ whole genome shotgun (WGS) entry which is preliminary data.</text>
</comment>
<dbReference type="SUPFAM" id="SSF50630">
    <property type="entry name" value="Acid proteases"/>
    <property type="match status" value="1"/>
</dbReference>
<dbReference type="InterPro" id="IPR021109">
    <property type="entry name" value="Peptidase_aspartic_dom_sf"/>
</dbReference>
<dbReference type="Gene3D" id="2.40.70.10">
    <property type="entry name" value="Acid Proteases"/>
    <property type="match status" value="1"/>
</dbReference>
<sequence length="265" mass="29962">MCEPLGFVEPLGSVENKLAERDDALEAMMTTLKEEIMELKGELTIYKVALGNGGFVATPKPKEFKGTMFARDVHKCDMWSRIWVRKRFFSFMDGLKPWVKQKLQRRGVQELTKAMTIVESFVKLGLKKEKLESFKHKLKPMGNGGGDKDKLAKNDNGDDEATKNLSSILGGVKDKSSNWLMFVDIIIAGRKLNALVDTGALDLFMSKETTRDLRFKIKKESHWIKIVNSKSVEIEGVAIEMELQLGDWTGKDIVNVIPLDNFKFA</sequence>
<gene>
    <name evidence="1" type="ORF">J1N35_045093</name>
</gene>
<dbReference type="Proteomes" id="UP000828251">
    <property type="component" value="Unassembled WGS sequence"/>
</dbReference>
<name>A0A9D3UAH4_9ROSI</name>
<dbReference type="OrthoDB" id="997674at2759"/>
<keyword evidence="2" id="KW-1185">Reference proteome</keyword>
<evidence type="ECO:0000313" key="2">
    <source>
        <dbReference type="Proteomes" id="UP000828251"/>
    </source>
</evidence>
<reference evidence="1 2" key="1">
    <citation type="journal article" date="2021" name="Plant Biotechnol. J.">
        <title>Multi-omics assisted identification of the key and species-specific regulatory components of drought-tolerant mechanisms in Gossypium stocksii.</title>
        <authorList>
            <person name="Yu D."/>
            <person name="Ke L."/>
            <person name="Zhang D."/>
            <person name="Wu Y."/>
            <person name="Sun Y."/>
            <person name="Mei J."/>
            <person name="Sun J."/>
            <person name="Sun Y."/>
        </authorList>
    </citation>
    <scope>NUCLEOTIDE SEQUENCE [LARGE SCALE GENOMIC DNA]</scope>
    <source>
        <strain evidence="2">cv. E1</strain>
        <tissue evidence="1">Leaf</tissue>
    </source>
</reference>
<organism evidence="1 2">
    <name type="scientific">Gossypium stocksii</name>
    <dbReference type="NCBI Taxonomy" id="47602"/>
    <lineage>
        <taxon>Eukaryota</taxon>
        <taxon>Viridiplantae</taxon>
        <taxon>Streptophyta</taxon>
        <taxon>Embryophyta</taxon>
        <taxon>Tracheophyta</taxon>
        <taxon>Spermatophyta</taxon>
        <taxon>Magnoliopsida</taxon>
        <taxon>eudicotyledons</taxon>
        <taxon>Gunneridae</taxon>
        <taxon>Pentapetalae</taxon>
        <taxon>rosids</taxon>
        <taxon>malvids</taxon>
        <taxon>Malvales</taxon>
        <taxon>Malvaceae</taxon>
        <taxon>Malvoideae</taxon>
        <taxon>Gossypium</taxon>
    </lineage>
</organism>
<protein>
    <submittedName>
        <fullName evidence="1">Uncharacterized protein</fullName>
    </submittedName>
</protein>
<accession>A0A9D3UAH4</accession>
<proteinExistence type="predicted"/>
<evidence type="ECO:0000313" key="1">
    <source>
        <dbReference type="EMBL" id="KAH1032919.1"/>
    </source>
</evidence>
<dbReference type="AlphaFoldDB" id="A0A9D3UAH4"/>